<feature type="compositionally biased region" description="Basic residues" evidence="1">
    <location>
        <begin position="602"/>
        <end position="612"/>
    </location>
</feature>
<evidence type="ECO:0000313" key="3">
    <source>
        <dbReference type="EMBL" id="KXH29303.1"/>
    </source>
</evidence>
<dbReference type="AlphaFoldDB" id="A0A135S055"/>
<name>A0A135S055_9PEZI</name>
<evidence type="ECO:0000313" key="4">
    <source>
        <dbReference type="Proteomes" id="UP000070328"/>
    </source>
</evidence>
<proteinExistence type="predicted"/>
<gene>
    <name evidence="3" type="ORF">CSIM01_01031</name>
</gene>
<accession>A0A135S055</accession>
<feature type="transmembrane region" description="Helical" evidence="2">
    <location>
        <begin position="419"/>
        <end position="439"/>
    </location>
</feature>
<dbReference type="Proteomes" id="UP000070328">
    <property type="component" value="Unassembled WGS sequence"/>
</dbReference>
<reference evidence="3 4" key="1">
    <citation type="submission" date="2014-02" db="EMBL/GenBank/DDBJ databases">
        <title>The genome sequence of Colletotrichum simmondsii CBS122122.</title>
        <authorList>
            <person name="Baroncelli R."/>
            <person name="Thon M.R."/>
        </authorList>
    </citation>
    <scope>NUCLEOTIDE SEQUENCE [LARGE SCALE GENOMIC DNA]</scope>
    <source>
        <strain evidence="3 4">CBS122122</strain>
    </source>
</reference>
<keyword evidence="4" id="KW-1185">Reference proteome</keyword>
<dbReference type="OrthoDB" id="3357002at2759"/>
<feature type="transmembrane region" description="Helical" evidence="2">
    <location>
        <begin position="230"/>
        <end position="249"/>
    </location>
</feature>
<sequence>MLRAACRRKCEADAIISRGKALLLGLAIRFSGRSYDFKHDGSQRVNLRKNLTTTIEEKEESLGYEGQYTVISFPHNAILSMRRTPTTRHSRPFFENTTKDHTNSQREPIRLFLALSSSQLLPQAETRIRLYICLAHHSLFPHVRAEELTWTNAPFADAKEERTRSSDERVSLPLYGPPYPPQVAALGLIPDVRVDVPICIILIIFFFAAALLNGVIFLRNNARGHKFLPSGVLVGFCLTRIIALSLRIAWATQPWNVSLNIAAAVFAAAGVVLLFILNLLFTHRLLRGLHPNIGWLPAVNVFFLFTYFLIFVCLVCAITALVVSFYTLDPVSLYDCRVVQLFTSTTLALIAFLPIPILLFAAFYPGLRRPEPFGYGSLTTKIILVLTAATLMTIGAAYRCAVNYAVRPVLFPGWWHHKACYYIFNYDLELVVIFLYALFRFDLRFHVPDGACKPGHYAKGQHAYKRVSTLTVRERFRGGRSGRHGGRHGVISSFSRRTTTAVRGRASSRTEYFTPSGYLATDYTRSSYFTRSGDSRSGYFGGTRSSGSSRSEEISNEINTGIGGLGIGGRRREIFRERVVVEKKVRRGRSTRRKTSEERRRSHERRRRRHRR</sequence>
<organism evidence="3 4">
    <name type="scientific">Colletotrichum simmondsii</name>
    <dbReference type="NCBI Taxonomy" id="703756"/>
    <lineage>
        <taxon>Eukaryota</taxon>
        <taxon>Fungi</taxon>
        <taxon>Dikarya</taxon>
        <taxon>Ascomycota</taxon>
        <taxon>Pezizomycotina</taxon>
        <taxon>Sordariomycetes</taxon>
        <taxon>Hypocreomycetidae</taxon>
        <taxon>Glomerellales</taxon>
        <taxon>Glomerellaceae</taxon>
        <taxon>Colletotrichum</taxon>
        <taxon>Colletotrichum acutatum species complex</taxon>
    </lineage>
</organism>
<feature type="transmembrane region" description="Helical" evidence="2">
    <location>
        <begin position="200"/>
        <end position="218"/>
    </location>
</feature>
<dbReference type="PANTHER" id="PTHR35184">
    <property type="entry name" value="YALI0C10208P"/>
    <property type="match status" value="1"/>
</dbReference>
<dbReference type="PANTHER" id="PTHR35184:SF1">
    <property type="entry name" value="INTEGRAL MEMBRANE PROTEIN"/>
    <property type="match status" value="1"/>
</dbReference>
<feature type="compositionally biased region" description="Low complexity" evidence="1">
    <location>
        <begin position="535"/>
        <end position="549"/>
    </location>
</feature>
<keyword evidence="2" id="KW-0472">Membrane</keyword>
<feature type="transmembrane region" description="Helical" evidence="2">
    <location>
        <begin position="378"/>
        <end position="399"/>
    </location>
</feature>
<dbReference type="Pfam" id="PF11309">
    <property type="entry name" value="DUF3112"/>
    <property type="match status" value="1"/>
</dbReference>
<keyword evidence="2" id="KW-1133">Transmembrane helix</keyword>
<keyword evidence="2" id="KW-0812">Transmembrane</keyword>
<evidence type="ECO:0000256" key="1">
    <source>
        <dbReference type="SAM" id="MobiDB-lite"/>
    </source>
</evidence>
<feature type="region of interest" description="Disordered" evidence="1">
    <location>
        <begin position="534"/>
        <end position="554"/>
    </location>
</feature>
<feature type="transmembrane region" description="Helical" evidence="2">
    <location>
        <begin position="261"/>
        <end position="281"/>
    </location>
</feature>
<feature type="region of interest" description="Disordered" evidence="1">
    <location>
        <begin position="584"/>
        <end position="612"/>
    </location>
</feature>
<dbReference type="InterPro" id="IPR021460">
    <property type="entry name" value="DUF3112"/>
</dbReference>
<feature type="compositionally biased region" description="Basic residues" evidence="1">
    <location>
        <begin position="584"/>
        <end position="593"/>
    </location>
</feature>
<evidence type="ECO:0000256" key="2">
    <source>
        <dbReference type="SAM" id="Phobius"/>
    </source>
</evidence>
<protein>
    <submittedName>
        <fullName evidence="3">Uncharacterized protein</fullName>
    </submittedName>
</protein>
<comment type="caution">
    <text evidence="3">The sequence shown here is derived from an EMBL/GenBank/DDBJ whole genome shotgun (WGS) entry which is preliminary data.</text>
</comment>
<feature type="transmembrane region" description="Helical" evidence="2">
    <location>
        <begin position="293"/>
        <end position="326"/>
    </location>
</feature>
<feature type="transmembrane region" description="Helical" evidence="2">
    <location>
        <begin position="346"/>
        <end position="366"/>
    </location>
</feature>
<dbReference type="EMBL" id="JFBX01000757">
    <property type="protein sequence ID" value="KXH29303.1"/>
    <property type="molecule type" value="Genomic_DNA"/>
</dbReference>